<proteinExistence type="inferred from homology"/>
<evidence type="ECO:0000256" key="7">
    <source>
        <dbReference type="ARBA" id="ARBA00023136"/>
    </source>
</evidence>
<dbReference type="InterPro" id="IPR000276">
    <property type="entry name" value="GPCR_Rhodpsn"/>
</dbReference>
<evidence type="ECO:0000256" key="6">
    <source>
        <dbReference type="ARBA" id="ARBA00023040"/>
    </source>
</evidence>
<dbReference type="AlphaFoldDB" id="A0A7R9BHF2"/>
<dbReference type="GO" id="GO:0005886">
    <property type="term" value="C:plasma membrane"/>
    <property type="evidence" value="ECO:0007669"/>
    <property type="project" value="UniProtKB-SubCell"/>
</dbReference>
<feature type="domain" description="G-protein coupled receptors family 1 profile" evidence="12">
    <location>
        <begin position="1"/>
        <end position="474"/>
    </location>
</feature>
<evidence type="ECO:0000256" key="4">
    <source>
        <dbReference type="ARBA" id="ARBA00022692"/>
    </source>
</evidence>
<evidence type="ECO:0000256" key="11">
    <source>
        <dbReference type="SAM" id="Phobius"/>
    </source>
</evidence>
<dbReference type="EMBL" id="OA882447">
    <property type="protein sequence ID" value="CAD7275404.1"/>
    <property type="molecule type" value="Genomic_DNA"/>
</dbReference>
<keyword evidence="4 11" id="KW-0812">Transmembrane</keyword>
<dbReference type="InterPro" id="IPR017452">
    <property type="entry name" value="GPCR_Rhodpsn_7TM"/>
</dbReference>
<evidence type="ECO:0000256" key="10">
    <source>
        <dbReference type="SAM" id="MobiDB-lite"/>
    </source>
</evidence>
<evidence type="ECO:0000313" key="13">
    <source>
        <dbReference type="EMBL" id="CAD7275404.1"/>
    </source>
</evidence>
<dbReference type="PANTHER" id="PTHR24228">
    <property type="entry name" value="B2 BRADYKININ RECEPTOR/ANGIOTENSIN II RECEPTOR"/>
    <property type="match status" value="1"/>
</dbReference>
<comment type="similarity">
    <text evidence="2">Belongs to the G-protein coupled receptor 1 family.</text>
</comment>
<evidence type="ECO:0000256" key="9">
    <source>
        <dbReference type="ARBA" id="ARBA00023224"/>
    </source>
</evidence>
<dbReference type="PRINTS" id="PR00237">
    <property type="entry name" value="GPCRRHODOPSN"/>
</dbReference>
<name>A0A7R9BHF2_9CRUS</name>
<dbReference type="PROSITE" id="PS50262">
    <property type="entry name" value="G_PROTEIN_RECEP_F1_2"/>
    <property type="match status" value="1"/>
</dbReference>
<feature type="compositionally biased region" description="Low complexity" evidence="10">
    <location>
        <begin position="187"/>
        <end position="215"/>
    </location>
</feature>
<evidence type="ECO:0000256" key="5">
    <source>
        <dbReference type="ARBA" id="ARBA00022989"/>
    </source>
</evidence>
<organism evidence="13">
    <name type="scientific">Notodromas monacha</name>
    <dbReference type="NCBI Taxonomy" id="399045"/>
    <lineage>
        <taxon>Eukaryota</taxon>
        <taxon>Metazoa</taxon>
        <taxon>Ecdysozoa</taxon>
        <taxon>Arthropoda</taxon>
        <taxon>Crustacea</taxon>
        <taxon>Oligostraca</taxon>
        <taxon>Ostracoda</taxon>
        <taxon>Podocopa</taxon>
        <taxon>Podocopida</taxon>
        <taxon>Cypridocopina</taxon>
        <taxon>Cypridoidea</taxon>
        <taxon>Cyprididae</taxon>
        <taxon>Notodromas</taxon>
    </lineage>
</organism>
<evidence type="ECO:0000256" key="2">
    <source>
        <dbReference type="ARBA" id="ARBA00010663"/>
    </source>
</evidence>
<dbReference type="SUPFAM" id="SSF81321">
    <property type="entry name" value="Family A G protein-coupled receptor-like"/>
    <property type="match status" value="1"/>
</dbReference>
<sequence length="506" mass="55223">MYKRSSLAMMVVSTWVSAFVFLLPTLLEKWGKFGLDLEIGSCSILPVNGQSPKVISARLRATYPLFPGCTSMQFVPSFRGSSHKPERFFTGPHTPYCSNAFNRERSSFRIKACVEEEIRCDMRPKIARINAGDSSTNEYTHPKEFLFVVAFALPCIVIIVCYARIFLIARKAEKKVNRGAKRGPRVSAAIPSSSTTTTTGPSTSSTSTTSTTPATRKSRIPKLGLIVRDKLSKVAASPARNGFSGTDVETDAATQNYVLKIEDKTGVTFVQGPVRVEVSAMLEPEDSKPDDSNGEPSPKLPQHQGSAVPAGILLSSEDDKPEQDKIATFAVDVIEMNSGVSASPAHPAFSAPVLDEVTSFQEMPVEDPDSVTNPRLVSCLGVKRNTATGMSVNFTLSSIRRTASKYKRGSFRTGLSAKDVRLLKMILTIFVAFVACYLPITTVKALGKEAEWPIASVISNLLIYLTTCINPLIYVAMSSEYRLAYKNLLTCRSDRECSTRSSSKNT</sequence>
<evidence type="ECO:0000256" key="1">
    <source>
        <dbReference type="ARBA" id="ARBA00004651"/>
    </source>
</evidence>
<gene>
    <name evidence="13" type="ORF">NMOB1V02_LOCUS3200</name>
</gene>
<dbReference type="Gene3D" id="1.20.1070.10">
    <property type="entry name" value="Rhodopsin 7-helix transmembrane proteins"/>
    <property type="match status" value="2"/>
</dbReference>
<dbReference type="Pfam" id="PF00001">
    <property type="entry name" value="7tm_1"/>
    <property type="match status" value="1"/>
</dbReference>
<evidence type="ECO:0000256" key="3">
    <source>
        <dbReference type="ARBA" id="ARBA00022475"/>
    </source>
</evidence>
<evidence type="ECO:0000313" key="14">
    <source>
        <dbReference type="Proteomes" id="UP000678499"/>
    </source>
</evidence>
<keyword evidence="5 11" id="KW-1133">Transmembrane helix</keyword>
<dbReference type="GO" id="GO:0004930">
    <property type="term" value="F:G protein-coupled receptor activity"/>
    <property type="evidence" value="ECO:0007669"/>
    <property type="project" value="UniProtKB-KW"/>
</dbReference>
<feature type="transmembrane region" description="Helical" evidence="11">
    <location>
        <begin position="422"/>
        <end position="440"/>
    </location>
</feature>
<keyword evidence="14" id="KW-1185">Reference proteome</keyword>
<evidence type="ECO:0000256" key="8">
    <source>
        <dbReference type="ARBA" id="ARBA00023170"/>
    </source>
</evidence>
<keyword evidence="6" id="KW-0297">G-protein coupled receptor</keyword>
<feature type="transmembrane region" description="Helical" evidence="11">
    <location>
        <begin position="7"/>
        <end position="27"/>
    </location>
</feature>
<dbReference type="Proteomes" id="UP000678499">
    <property type="component" value="Unassembled WGS sequence"/>
</dbReference>
<comment type="subcellular location">
    <subcellularLocation>
        <location evidence="1">Cell membrane</location>
        <topology evidence="1">Multi-pass membrane protein</topology>
    </subcellularLocation>
</comment>
<dbReference type="PANTHER" id="PTHR24228:SF74">
    <property type="entry name" value="G-PROTEIN COUPLED RECEPTORS FAMILY 1 PROFILE DOMAIN-CONTAINING PROTEIN"/>
    <property type="match status" value="1"/>
</dbReference>
<keyword evidence="3" id="KW-1003">Cell membrane</keyword>
<feature type="region of interest" description="Disordered" evidence="10">
    <location>
        <begin position="283"/>
        <end position="306"/>
    </location>
</feature>
<feature type="transmembrane region" description="Helical" evidence="11">
    <location>
        <begin position="452"/>
        <end position="476"/>
    </location>
</feature>
<reference evidence="13" key="1">
    <citation type="submission" date="2020-11" db="EMBL/GenBank/DDBJ databases">
        <authorList>
            <person name="Tran Van P."/>
        </authorList>
    </citation>
    <scope>NUCLEOTIDE SEQUENCE</scope>
</reference>
<accession>A0A7R9BHF2</accession>
<keyword evidence="8" id="KW-0675">Receptor</keyword>
<protein>
    <recommendedName>
        <fullName evidence="12">G-protein coupled receptors family 1 profile domain-containing protein</fullName>
    </recommendedName>
</protein>
<keyword evidence="7 11" id="KW-0472">Membrane</keyword>
<feature type="transmembrane region" description="Helical" evidence="11">
    <location>
        <begin position="145"/>
        <end position="169"/>
    </location>
</feature>
<dbReference type="EMBL" id="CAJPEX010000410">
    <property type="protein sequence ID" value="CAG0915556.1"/>
    <property type="molecule type" value="Genomic_DNA"/>
</dbReference>
<feature type="region of interest" description="Disordered" evidence="10">
    <location>
        <begin position="178"/>
        <end position="219"/>
    </location>
</feature>
<dbReference type="OrthoDB" id="10044919at2759"/>
<evidence type="ECO:0000259" key="12">
    <source>
        <dbReference type="PROSITE" id="PS50262"/>
    </source>
</evidence>
<keyword evidence="9" id="KW-0807">Transducer</keyword>